<feature type="compositionally biased region" description="Basic and acidic residues" evidence="1">
    <location>
        <begin position="131"/>
        <end position="153"/>
    </location>
</feature>
<dbReference type="SUPFAM" id="SSF56219">
    <property type="entry name" value="DNase I-like"/>
    <property type="match status" value="1"/>
</dbReference>
<dbReference type="InterPro" id="IPR043502">
    <property type="entry name" value="DNA/RNA_pol_sf"/>
</dbReference>
<dbReference type="InterPro" id="IPR026960">
    <property type="entry name" value="RVT-Znf"/>
</dbReference>
<dbReference type="InterPro" id="IPR036691">
    <property type="entry name" value="Endo/exonu/phosph_ase_sf"/>
</dbReference>
<organism evidence="3">
    <name type="scientific">Fagus sylvatica</name>
    <name type="common">Beechnut</name>
    <dbReference type="NCBI Taxonomy" id="28930"/>
    <lineage>
        <taxon>Eukaryota</taxon>
        <taxon>Viridiplantae</taxon>
        <taxon>Streptophyta</taxon>
        <taxon>Embryophyta</taxon>
        <taxon>Tracheophyta</taxon>
        <taxon>Spermatophyta</taxon>
        <taxon>Magnoliopsida</taxon>
        <taxon>eudicotyledons</taxon>
        <taxon>Gunneridae</taxon>
        <taxon>Pentapetalae</taxon>
        <taxon>rosids</taxon>
        <taxon>fabids</taxon>
        <taxon>Fagales</taxon>
        <taxon>Fagaceae</taxon>
        <taxon>Fagus</taxon>
    </lineage>
</organism>
<evidence type="ECO:0000256" key="1">
    <source>
        <dbReference type="SAM" id="MobiDB-lite"/>
    </source>
</evidence>
<sequence length="1645" mass="188793">MGGVRSFRIEFKRFDLIREGDGIDSVSFIESGRYMRHLVSMGKEGAQWLRKCIEENIARETEPAFIRTFRESDKGFVIRRFTNKHGRYLEITDYGRGGCKGRLVIPEGQNQSGWRGFNKELAVLLNPIPADNKESRNQHRQGADETQKRIPAKERLGPVASYADFLHIPATQHQAANNKPLTSQMPNSKTLKSSEITQIKDNANGNEGGKAKIQEKFLGVNPFRRFGNDTTSPKLTVLVNVEGRRTVVKPTTLARVESEETFSCPSTFEWGESSTKVHKPNQVWVIKRAPGGPVKEHVMTHSFKAKNNVIEITNDDVEIMDTSRDFSLELTTTLAIFIQELTSLKFRTTSEGVFRSIRLEYYRGFNFSVSRNIAECWGVRPQEPSTILLLGDSITDWVDNVEEAESEPCMESHCLAVVPCNIPEGSTEEMSLDISPLNSYRGEYIQGDQSEWVRQNMEAFSKQMGVSIEGCELEAMALFIAIEQRWRQPGVSRPQKCTNQSKARKGVRELRNLSTSVNYGASLTQGSGRRSCGSQIKNVLKLWKGEVICLQETKLENISRSVVRSLWSNRFAEWKFLASEGASGGILLMWDKRVTEVQDCVQGVYGLNLDVDCFILWDELAGVRSWWGVLWCIGGDFNVVCFPSENLRAGRLTGAMTTFSDFIVELGLIDLPLQDGQFTWSNNQDPPSKSRIDRLLLSSDWEDQFSHLVQKALPRFVSDHCPISLDSGTYVRGSPSFILASKLKVLKEDINKWNRESFGDVHIKKLELMKELQVLEAKENQGLFTGEDRFHRLNTQVELERTLLLDEDEIREGIVNFYQDLYSEREHWRPVLRGVDFFSLEAEESAHLERPFSEEEVVLALNQISGEKAPGPDGFTLAFFHHCWDVVKKEVLDSIHEFYVHEDFERSLNSTFVVFIPKKVGASDVKDFRPISHTGLIYKLDLEKAYDHVNWSFLMYLLERCDFGVKWRNWVRFCISSVRLSVLINGTPCGFFPSSRGLHQGDSLSPLLFVLVMEALSRLMDRAVARGYLEGFSVDNSNASGLKVSHMLFADDTLVFCGATRDQLYHLKGVLLCFEAVSGLRINLGKSEIVPVGQVEDIENLVQVLGGRVASLPMKYLGLPLGARYKSKEIWNPILEKMERHLAGWKRSYLSKGGRLTLIKSTLPSLPTYFLSLFAVPASVAHRIEKLQRDFLWGGLGDEFKYHLVNWRNICTPIQQGGLGLRQIIPFNQALLGKWLWRFANERNAYWRQVIVGKYGCDRDGWHSKEGRGRHGRPLQDWELGEYIDLLACLYHLKLRRTVVDQLRWPCTTSGLFEVRSYYRLLTSHNTTNFPWRCIWRSCVPHKVAVFTWLVAQGKILTLDNLLRRGIWVLDWCFMCKKAGESVNHLMIHCEYAQELWTLIFCLFGVSWVMPQTTYDLLHCWRRKGPAYVVWNAIPSYLMWLLWRERNQRAFEDAERHSADLKLFLIRTLMEWNASVFSRSFPSVFAFIDGCVQCKARQTTVVKDKRDKQQKDKRLTLTMEDLSKSLHELEGVNELMGLIYSKQILEDHEGCLVWNPDGKGWFSIRSFYECLRHVPIHLFPWKGVWGCKEEGSDYQQMYNVKCSWELVAQLWSFSLTTFGVTWIMPRQVVDLLLFSWGVGRVYGRH</sequence>
<accession>A0A2N9FJW7</accession>
<dbReference type="EMBL" id="OIVN01000929">
    <property type="protein sequence ID" value="SPC87552.1"/>
    <property type="molecule type" value="Genomic_DNA"/>
</dbReference>
<dbReference type="GO" id="GO:0003824">
    <property type="term" value="F:catalytic activity"/>
    <property type="evidence" value="ECO:0007669"/>
    <property type="project" value="InterPro"/>
</dbReference>
<dbReference type="PANTHER" id="PTHR33116:SF78">
    <property type="entry name" value="OS12G0587133 PROTEIN"/>
    <property type="match status" value="1"/>
</dbReference>
<feature type="region of interest" description="Disordered" evidence="1">
    <location>
        <begin position="129"/>
        <end position="153"/>
    </location>
</feature>
<gene>
    <name evidence="3" type="ORF">FSB_LOCUS15434</name>
</gene>
<dbReference type="InterPro" id="IPR005135">
    <property type="entry name" value="Endo/exonuclease/phosphatase"/>
</dbReference>
<evidence type="ECO:0000259" key="2">
    <source>
        <dbReference type="PROSITE" id="PS50878"/>
    </source>
</evidence>
<dbReference type="SUPFAM" id="SSF56672">
    <property type="entry name" value="DNA/RNA polymerases"/>
    <property type="match status" value="1"/>
</dbReference>
<dbReference type="Pfam" id="PF00078">
    <property type="entry name" value="RVT_1"/>
    <property type="match status" value="1"/>
</dbReference>
<dbReference type="Pfam" id="PF03372">
    <property type="entry name" value="Exo_endo_phos"/>
    <property type="match status" value="1"/>
</dbReference>
<dbReference type="Pfam" id="PF13966">
    <property type="entry name" value="zf-RVT"/>
    <property type="match status" value="1"/>
</dbReference>
<dbReference type="InterPro" id="IPR000477">
    <property type="entry name" value="RT_dom"/>
</dbReference>
<evidence type="ECO:0000313" key="3">
    <source>
        <dbReference type="EMBL" id="SPC87552.1"/>
    </source>
</evidence>
<name>A0A2N9FJW7_FAGSY</name>
<reference evidence="3" key="1">
    <citation type="submission" date="2018-02" db="EMBL/GenBank/DDBJ databases">
        <authorList>
            <person name="Cohen D.B."/>
            <person name="Kent A.D."/>
        </authorList>
    </citation>
    <scope>NUCLEOTIDE SEQUENCE</scope>
</reference>
<dbReference type="PROSITE" id="PS50878">
    <property type="entry name" value="RT_POL"/>
    <property type="match status" value="1"/>
</dbReference>
<dbReference type="Gene3D" id="3.60.10.10">
    <property type="entry name" value="Endonuclease/exonuclease/phosphatase"/>
    <property type="match status" value="1"/>
</dbReference>
<dbReference type="CDD" id="cd01650">
    <property type="entry name" value="RT_nLTR_like"/>
    <property type="match status" value="1"/>
</dbReference>
<dbReference type="PANTHER" id="PTHR33116">
    <property type="entry name" value="REVERSE TRANSCRIPTASE ZINC-BINDING DOMAIN-CONTAINING PROTEIN-RELATED-RELATED"/>
    <property type="match status" value="1"/>
</dbReference>
<feature type="domain" description="Reverse transcriptase" evidence="2">
    <location>
        <begin position="821"/>
        <end position="1121"/>
    </location>
</feature>
<protein>
    <recommendedName>
        <fullName evidence="2">Reverse transcriptase domain-containing protein</fullName>
    </recommendedName>
</protein>
<proteinExistence type="predicted"/>